<sequence length="249" mass="27828">MNYPLICSLGIALTCSSYAQEPGKKPNTPKQPWSDYVVHDGTRPTPQKVQTNGAITTPAPADAIVLFNGTDASAFTKQWKVKDGILIASPGNTHTKQHFADCQLHIEWRVPANRKIKNQAGGNSGIFLMDKYEIQVQESHTNVTYADGQAGALYGQTPPLVNASSPQGEWQSYDILFTAPRYQDGKLISPAYVTVIHNGVVIHNHQKFYGPTVFRKLAKYPEKHPEKAPIRLQWHSDPIEFRNIWIRPL</sequence>
<comment type="caution">
    <text evidence="3">The sequence shown here is derived from an EMBL/GenBank/DDBJ whole genome shotgun (WGS) entry which is preliminary data.</text>
</comment>
<feature type="signal peptide" evidence="1">
    <location>
        <begin position="1"/>
        <end position="19"/>
    </location>
</feature>
<dbReference type="Pfam" id="PF06439">
    <property type="entry name" value="3keto-disac_hyd"/>
    <property type="match status" value="1"/>
</dbReference>
<accession>A0ABW4ZDW8</accession>
<keyword evidence="4" id="KW-1185">Reference proteome</keyword>
<evidence type="ECO:0000259" key="2">
    <source>
        <dbReference type="Pfam" id="PF06439"/>
    </source>
</evidence>
<feature type="domain" description="3-keto-alpha-glucoside-1,2-lyase/3-keto-2-hydroxy-glucal hydratase" evidence="2">
    <location>
        <begin position="63"/>
        <end position="247"/>
    </location>
</feature>
<gene>
    <name evidence="3" type="ORF">ACFSW8_14455</name>
</gene>
<keyword evidence="1" id="KW-0732">Signal</keyword>
<evidence type="ECO:0000256" key="1">
    <source>
        <dbReference type="SAM" id="SignalP"/>
    </source>
</evidence>
<name>A0ABW4ZDW8_9BACT</name>
<reference evidence="4" key="1">
    <citation type="journal article" date="2019" name="Int. J. Syst. Evol. Microbiol.">
        <title>The Global Catalogue of Microorganisms (GCM) 10K type strain sequencing project: providing services to taxonomists for standard genome sequencing and annotation.</title>
        <authorList>
            <consortium name="The Broad Institute Genomics Platform"/>
            <consortium name="The Broad Institute Genome Sequencing Center for Infectious Disease"/>
            <person name="Wu L."/>
            <person name="Ma J."/>
        </authorList>
    </citation>
    <scope>NUCLEOTIDE SEQUENCE [LARGE SCALE GENOMIC DNA]</scope>
    <source>
        <strain evidence="4">CCUG 57942</strain>
    </source>
</reference>
<evidence type="ECO:0000313" key="4">
    <source>
        <dbReference type="Proteomes" id="UP001597389"/>
    </source>
</evidence>
<feature type="chain" id="PRO_5045576267" evidence="1">
    <location>
        <begin position="20"/>
        <end position="249"/>
    </location>
</feature>
<dbReference type="EMBL" id="JBHUJB010000072">
    <property type="protein sequence ID" value="MFD2160103.1"/>
    <property type="molecule type" value="Genomic_DNA"/>
</dbReference>
<dbReference type="RefSeq" id="WP_377088069.1">
    <property type="nucleotide sequence ID" value="NZ_JBHSJL010000014.1"/>
</dbReference>
<dbReference type="Proteomes" id="UP001597389">
    <property type="component" value="Unassembled WGS sequence"/>
</dbReference>
<dbReference type="InterPro" id="IPR010496">
    <property type="entry name" value="AL/BT2_dom"/>
</dbReference>
<proteinExistence type="predicted"/>
<dbReference type="Gene3D" id="2.60.120.560">
    <property type="entry name" value="Exo-inulinase, domain 1"/>
    <property type="match status" value="1"/>
</dbReference>
<protein>
    <submittedName>
        <fullName evidence="3">DUF1080 domain-containing protein</fullName>
    </submittedName>
</protein>
<evidence type="ECO:0000313" key="3">
    <source>
        <dbReference type="EMBL" id="MFD2160103.1"/>
    </source>
</evidence>
<organism evidence="3 4">
    <name type="scientific">Rubritalea tangerina</name>
    <dbReference type="NCBI Taxonomy" id="430798"/>
    <lineage>
        <taxon>Bacteria</taxon>
        <taxon>Pseudomonadati</taxon>
        <taxon>Verrucomicrobiota</taxon>
        <taxon>Verrucomicrobiia</taxon>
        <taxon>Verrucomicrobiales</taxon>
        <taxon>Rubritaleaceae</taxon>
        <taxon>Rubritalea</taxon>
    </lineage>
</organism>